<dbReference type="InterPro" id="IPR025554">
    <property type="entry name" value="DUF4140"/>
</dbReference>
<dbReference type="InterPro" id="IPR037291">
    <property type="entry name" value="DUF4139"/>
</dbReference>
<reference evidence="4" key="1">
    <citation type="submission" date="2016-06" db="EMBL/GenBank/DDBJ databases">
        <authorList>
            <person name="Varghese N."/>
            <person name="Submissions Spin"/>
        </authorList>
    </citation>
    <scope>NUCLEOTIDE SEQUENCE [LARGE SCALE GENOMIC DNA]</scope>
    <source>
        <strain evidence="4">DSM 43817</strain>
    </source>
</reference>
<name>A0A1C6RK53_9ACTN</name>
<feature type="domain" description="DUF4139" evidence="1">
    <location>
        <begin position="237"/>
        <end position="551"/>
    </location>
</feature>
<evidence type="ECO:0000313" key="3">
    <source>
        <dbReference type="EMBL" id="SCL17477.1"/>
    </source>
</evidence>
<evidence type="ECO:0008006" key="5">
    <source>
        <dbReference type="Google" id="ProtNLM"/>
    </source>
</evidence>
<protein>
    <recommendedName>
        <fullName evidence="5">Mucoidy inhibitor MuiA family protein</fullName>
    </recommendedName>
</protein>
<dbReference type="PANTHER" id="PTHR31005:SF8">
    <property type="entry name" value="DUF4139 DOMAIN-CONTAINING PROTEIN"/>
    <property type="match status" value="1"/>
</dbReference>
<dbReference type="NCBIfam" id="TIGR02231">
    <property type="entry name" value="mucoidy inhibitor MuiA family protein"/>
    <property type="match status" value="1"/>
</dbReference>
<dbReference type="Pfam" id="PF13598">
    <property type="entry name" value="DUF4139"/>
    <property type="match status" value="1"/>
</dbReference>
<gene>
    <name evidence="3" type="ORF">GA0074692_0176</name>
</gene>
<dbReference type="STRING" id="145854.GA0074692_0176"/>
<feature type="domain" description="DUF4140" evidence="2">
    <location>
        <begin position="23"/>
        <end position="120"/>
    </location>
</feature>
<dbReference type="Proteomes" id="UP000198959">
    <property type="component" value="Unassembled WGS sequence"/>
</dbReference>
<dbReference type="Pfam" id="PF13600">
    <property type="entry name" value="DUF4140"/>
    <property type="match status" value="1"/>
</dbReference>
<organism evidence="3 4">
    <name type="scientific">Micromonospora pallida</name>
    <dbReference type="NCBI Taxonomy" id="145854"/>
    <lineage>
        <taxon>Bacteria</taxon>
        <taxon>Bacillati</taxon>
        <taxon>Actinomycetota</taxon>
        <taxon>Actinomycetes</taxon>
        <taxon>Micromonosporales</taxon>
        <taxon>Micromonosporaceae</taxon>
        <taxon>Micromonospora</taxon>
    </lineage>
</organism>
<evidence type="ECO:0000313" key="4">
    <source>
        <dbReference type="Proteomes" id="UP000198959"/>
    </source>
</evidence>
<dbReference type="InterPro" id="IPR011935">
    <property type="entry name" value="CHP02231"/>
</dbReference>
<sequence length="562" mass="59900">MVRGGTTLAAVNAENVDAPIVAVTVYADRARVTRCGTVPLVAGEHRLRIGPLPLGLRRDSLRVGGRGPATVLGVDLVTSRQPHSTDEQARELEQRRRALADELATLDDADAVEAQRAEFLTLLAQRAGGTYARALAAGDAAPADVAAFADSVAGQLAAGHDRKRELARRRTDLTESLAAVDRQLQAVRGKRAPDRLFAEVTVLVTAEAATPAPTAEAATPAPTADPAATAPAVELELELTYVVDGARWQPSYDLRLVDEVVTLTWFGLVSQETGEDWPECRLELSTARPAVTATVPELSPWYLDRVRPLPPPMPMPAPGGAVPMAAAPAAYGAAAPARARGARPVLVQESVAEVEQGLAAATYRPARPVAVPADGTAHRATVAVLDLPASLDHVTAPVREPVAHLRATVRNTSTHTLLPGPAAIFHGADFVGSTRLRAWAPGEETELALGLDDRVRVERKLTRRSDTRATLGSTRRRDVEYVVTVANHTPRVTTVTVLDQLPVSRDEGVVVRESRLDPTPDERTELGELTWRLRLAPGGTGEVALGFRVEMAKGVDLAGWRD</sequence>
<dbReference type="PANTHER" id="PTHR31005">
    <property type="entry name" value="DUF4139 DOMAIN-CONTAINING PROTEIN"/>
    <property type="match status" value="1"/>
</dbReference>
<keyword evidence="4" id="KW-1185">Reference proteome</keyword>
<dbReference type="AlphaFoldDB" id="A0A1C6RK53"/>
<evidence type="ECO:0000259" key="2">
    <source>
        <dbReference type="Pfam" id="PF13600"/>
    </source>
</evidence>
<proteinExistence type="predicted"/>
<dbReference type="EMBL" id="FMHW01000002">
    <property type="protein sequence ID" value="SCL17477.1"/>
    <property type="molecule type" value="Genomic_DNA"/>
</dbReference>
<evidence type="ECO:0000259" key="1">
    <source>
        <dbReference type="Pfam" id="PF13598"/>
    </source>
</evidence>
<accession>A0A1C6RK53</accession>